<evidence type="ECO:0000313" key="2">
    <source>
        <dbReference type="Proteomes" id="UP000002402"/>
    </source>
</evidence>
<dbReference type="KEGG" id="mxa:MXAN_4109"/>
<keyword evidence="2" id="KW-1185">Reference proteome</keyword>
<protein>
    <recommendedName>
        <fullName evidence="3">DUF1552 domain-containing protein</fullName>
    </recommendedName>
</protein>
<dbReference type="HOGENOM" id="CLU_583722_0_0_7"/>
<gene>
    <name evidence="1" type="ordered locus">MXAN_4109</name>
</gene>
<reference evidence="1 2" key="1">
    <citation type="journal article" date="2006" name="Proc. Natl. Acad. Sci. U.S.A.">
        <title>Evolution of sensory complexity recorded in a myxobacterial genome.</title>
        <authorList>
            <person name="Goldman B.S."/>
            <person name="Nierman W.C."/>
            <person name="Kaiser D."/>
            <person name="Slater S.C."/>
            <person name="Durkin A.S."/>
            <person name="Eisen J.A."/>
            <person name="Ronning C.M."/>
            <person name="Barbazuk W.B."/>
            <person name="Blanchard M."/>
            <person name="Field C."/>
            <person name="Halling C."/>
            <person name="Hinkle G."/>
            <person name="Iartchuk O."/>
            <person name="Kim H.S."/>
            <person name="Mackenzie C."/>
            <person name="Madupu R."/>
            <person name="Miller N."/>
            <person name="Shvartsbeyn A."/>
            <person name="Sullivan S.A."/>
            <person name="Vaudin M."/>
            <person name="Wiegand R."/>
            <person name="Kaplan H.B."/>
        </authorList>
    </citation>
    <scope>NUCLEOTIDE SEQUENCE [LARGE SCALE GENOMIC DNA]</scope>
    <source>
        <strain evidence="2">DK1622</strain>
    </source>
</reference>
<dbReference type="EMBL" id="CP000113">
    <property type="protein sequence ID" value="ABF89216.1"/>
    <property type="molecule type" value="Genomic_DNA"/>
</dbReference>
<accession>Q1D4Y6</accession>
<dbReference type="InterPro" id="IPR011447">
    <property type="entry name" value="DUF1552"/>
</dbReference>
<proteinExistence type="predicted"/>
<evidence type="ECO:0008006" key="3">
    <source>
        <dbReference type="Google" id="ProtNLM"/>
    </source>
</evidence>
<dbReference type="EnsemblBacteria" id="ABF89216">
    <property type="protein sequence ID" value="ABF89216"/>
    <property type="gene ID" value="MXAN_4109"/>
</dbReference>
<dbReference type="Proteomes" id="UP000002402">
    <property type="component" value="Chromosome"/>
</dbReference>
<name>Q1D4Y6_MYXXD</name>
<sequence>MTAMFSRRTVLKGMAAGLFAPYFHDVYAQSSALPARLVLVLECNGVYPRALLSTGTRAALGGRANTSDRIFWDAYKDTPMVREGDNLASAISLGPLAASSGNIDLVNRSAVLLGLSNLIAGGGHSSGTGGLSCAVNGAGATFDAVIAPRLRRGAPFDVLRLGTSSARVSIVYETCALGPRKPAGIIVNPSLAFDSTFGSLLGGSTNGRDRKMLFDFALADSRKALAEFSGNSNERLKLERYVSSLESLRTREDQLEGMADRVRPYLPPAPKDNPLITGAGSPPDSLKWFEAQFQIATASLLGGLTNTVVLATGTSGFDVAYGPDVTDIPRHSLQHGLDAGQNWDRVAEVTRRHVQLVANLARTLATTPEVGASGSMLDHTAIVFMSDNGEQHHSTSREWPKLVVGGNALGLKTDGRTVVYPKYDAARNRQVSNLFNTLGHAFGDADFNTFGQEGSTRIAPGPLSELYG</sequence>
<dbReference type="Pfam" id="PF07586">
    <property type="entry name" value="HXXSHH"/>
    <property type="match status" value="1"/>
</dbReference>
<evidence type="ECO:0000313" key="1">
    <source>
        <dbReference type="EMBL" id="ABF89216.1"/>
    </source>
</evidence>
<dbReference type="AlphaFoldDB" id="Q1D4Y6"/>
<dbReference type="STRING" id="246197.MXAN_4109"/>
<organism evidence="1 2">
    <name type="scientific">Myxococcus xanthus (strain DK1622)</name>
    <dbReference type="NCBI Taxonomy" id="246197"/>
    <lineage>
        <taxon>Bacteria</taxon>
        <taxon>Pseudomonadati</taxon>
        <taxon>Myxococcota</taxon>
        <taxon>Myxococcia</taxon>
        <taxon>Myxococcales</taxon>
        <taxon>Cystobacterineae</taxon>
        <taxon>Myxococcaceae</taxon>
        <taxon>Myxococcus</taxon>
    </lineage>
</organism>
<dbReference type="eggNOG" id="ENOG502ZA0Z">
    <property type="taxonomic scope" value="Bacteria"/>
</dbReference>